<evidence type="ECO:0000313" key="2">
    <source>
        <dbReference type="EMBL" id="AJF97569.1"/>
    </source>
</evidence>
<name>A0A0B5J1Z4_9VIRU</name>
<protein>
    <submittedName>
        <fullName evidence="2">Uncharacterized protein</fullName>
    </submittedName>
</protein>
<dbReference type="Proteomes" id="UP000202511">
    <property type="component" value="Segment"/>
</dbReference>
<evidence type="ECO:0000313" key="3">
    <source>
        <dbReference type="Proteomes" id="UP000202511"/>
    </source>
</evidence>
<sequence length="138" mass="15751">MGVVMPSDVERRQQAKLPQPRESPGATRASSKPCNGSHGFLFGRSHRRHSAQVWTRGPHQCDHLATWSIFFAFCKRFICIGSQFYCFWHAMAEADNTASCLQSSACVDKYTRKKRGKGKPRMQVCCNQICLKKKLKKR</sequence>
<dbReference type="GeneID" id="23462486"/>
<dbReference type="KEGG" id="vg:23462486"/>
<evidence type="ECO:0000256" key="1">
    <source>
        <dbReference type="SAM" id="MobiDB-lite"/>
    </source>
</evidence>
<organism evidence="2 3">
    <name type="scientific">Pandoravirus inopinatum</name>
    <dbReference type="NCBI Taxonomy" id="1605721"/>
    <lineage>
        <taxon>Viruses</taxon>
        <taxon>Pandoravirus</taxon>
    </lineage>
</organism>
<accession>A0A0B5J1Z4</accession>
<reference evidence="2 3" key="1">
    <citation type="journal article" date="2015" name="Parasitol. Res.">
        <title>Viruses in close associations with free-living amoebae.</title>
        <authorList>
            <person name="Scheid P."/>
        </authorList>
    </citation>
    <scope>NUCLEOTIDE SEQUENCE [LARGE SCALE GENOMIC DNA]</scope>
    <source>
        <strain evidence="2">KlaHel</strain>
    </source>
</reference>
<dbReference type="RefSeq" id="YP_009119804.1">
    <property type="nucleotide sequence ID" value="NC_026440.1"/>
</dbReference>
<feature type="region of interest" description="Disordered" evidence="1">
    <location>
        <begin position="1"/>
        <end position="39"/>
    </location>
</feature>
<proteinExistence type="predicted"/>
<dbReference type="EMBL" id="KP136319">
    <property type="protein sequence ID" value="AJF97569.1"/>
    <property type="molecule type" value="Genomic_DNA"/>
</dbReference>